<dbReference type="Pfam" id="PF04192">
    <property type="entry name" value="Utp21"/>
    <property type="match status" value="1"/>
</dbReference>
<dbReference type="Proteomes" id="UP000664169">
    <property type="component" value="Unassembled WGS sequence"/>
</dbReference>
<reference evidence="6" key="1">
    <citation type="submission" date="2021-03" db="EMBL/GenBank/DDBJ databases">
        <authorList>
            <person name="Tagirdzhanova G."/>
        </authorList>
    </citation>
    <scope>NUCLEOTIDE SEQUENCE</scope>
</reference>
<dbReference type="GO" id="GO:0032040">
    <property type="term" value="C:small-subunit processome"/>
    <property type="evidence" value="ECO:0007669"/>
    <property type="project" value="InterPro"/>
</dbReference>
<gene>
    <name evidence="6" type="ORF">GOMPHAMPRED_000869</name>
</gene>
<feature type="domain" description="WDR36/Utp21 N-terminal" evidence="5">
    <location>
        <begin position="60"/>
        <end position="361"/>
    </location>
</feature>
<dbReference type="PANTHER" id="PTHR22840">
    <property type="entry name" value="WD REPEAT-CONTAINING PROTEIN 36"/>
    <property type="match status" value="1"/>
</dbReference>
<evidence type="ECO:0000259" key="4">
    <source>
        <dbReference type="Pfam" id="PF04192"/>
    </source>
</evidence>
<sequence>MPSWIDETEHIAKRQKIDAPATKGKPRGSRIFAPYRTVGLVSPTTVPFITLPLGKTTFQISTSVGKSIHTYDLRRGLNLVFISRPETLETITATCTWKQKILAAWGGGIKGKAGIWLFHRGRKVEELQIPSDFREELHSLRVFGSWIVGCCPTRVEIWKSTTLEHYTTIFPIGGNSFTGVMCTMPTLLNKVLLGKDDGSVDIWNVSVAKLVYTLLPTDINAGAVTALEPATALNLLAIARATGSLVIHDVCADKEVLRLNTQSTHRQSISSISFRSDGLGAGLDGRDDGIMATASIDSGDVQLWDLNDGGRAIGALRNAHNPASSNDSRTGGGINRIEFLAGQPVLITSGLDNSLKSWIFDENTNSHIPRLLHSRSGHASQITVLNFLPVEAEGADAVGKWLLSSSRDRSLWAWSLRRDGQSTELSQGNIQKKGKRYGIGLQTSLQEAPKLSLEDLKAPEITSIACCLNRDGGMGANTGGGGVWANIARSKQQKDDTPVTGWESIVTSHRGDKVARTWFWGRKKAGRWAFETKDGSEVKSVAITACGTFALLGSAAGGIDMFNLQSGQHRQRFPSAITPAQARKLKMQQFESLDSHHTGKFRIGEGKHSKAVTGLMVDNLNQTVFSCGLDGKLKFWDFAGGLLCHEIDWSAMTAITAARHHRQSDLIALCCDDLSIRVVDTETRKLIRELWGCVGQVTDFTFSSDGRWIIAASLDSVIRVWDLPTGHLIDAIRTKSPCTTLAISTTGEHLATAHASSIGVNIWTNRALFMNISTRQISEEEVGTTEFPWAAGEQGQSMLSSAYDDMVENDTVQYLQESITDQLSKSMTTLSLVPKSRWQTLMHLDIIAARNKPLEAPKAPEKAPFFLPSLEKPKQTNGTAVVQEDGTIAAAERSRVNALRKHGAQNAFTKLLYLAPVANEHFIDHLKSLSPANADVEIRCLNPVGLNNEFALFITSMISRLRQRRDYELIQAWMSVFLKIHGEALVEYPSVIELLTEWRLAQELESKRLGSVAGYCGGVISFLRSNR</sequence>
<dbReference type="PROSITE" id="PS00678">
    <property type="entry name" value="WD_REPEATS_1"/>
    <property type="match status" value="1"/>
</dbReference>
<dbReference type="InterPro" id="IPR059157">
    <property type="entry name" value="WDR36-Utp21_N"/>
</dbReference>
<dbReference type="EMBL" id="CAJPDQ010000010">
    <property type="protein sequence ID" value="CAF9915850.1"/>
    <property type="molecule type" value="Genomic_DNA"/>
</dbReference>
<comment type="caution">
    <text evidence="6">The sequence shown here is derived from an EMBL/GenBank/DDBJ whole genome shotgun (WGS) entry which is preliminary data.</text>
</comment>
<evidence type="ECO:0000256" key="1">
    <source>
        <dbReference type="ARBA" id="ARBA00022574"/>
    </source>
</evidence>
<protein>
    <recommendedName>
        <fullName evidence="8">Small-subunit processome Utp21 domain-containing protein</fullName>
    </recommendedName>
</protein>
<evidence type="ECO:0000256" key="3">
    <source>
        <dbReference type="PROSITE-ProRule" id="PRU00221"/>
    </source>
</evidence>
<keyword evidence="7" id="KW-1185">Reference proteome</keyword>
<dbReference type="SUPFAM" id="SSF50978">
    <property type="entry name" value="WD40 repeat-like"/>
    <property type="match status" value="1"/>
</dbReference>
<dbReference type="InterPro" id="IPR036322">
    <property type="entry name" value="WD40_repeat_dom_sf"/>
</dbReference>
<evidence type="ECO:0008006" key="8">
    <source>
        <dbReference type="Google" id="ProtNLM"/>
    </source>
</evidence>
<feature type="domain" description="WDR36/Utp21 C-terminal" evidence="4">
    <location>
        <begin position="821"/>
        <end position="1024"/>
    </location>
</feature>
<dbReference type="Gene3D" id="2.130.10.10">
    <property type="entry name" value="YVTN repeat-like/Quinoprotein amine dehydrogenase"/>
    <property type="match status" value="2"/>
</dbReference>
<evidence type="ECO:0000259" key="5">
    <source>
        <dbReference type="Pfam" id="PF25171"/>
    </source>
</evidence>
<evidence type="ECO:0000313" key="6">
    <source>
        <dbReference type="EMBL" id="CAF9915850.1"/>
    </source>
</evidence>
<evidence type="ECO:0000256" key="2">
    <source>
        <dbReference type="ARBA" id="ARBA00022737"/>
    </source>
</evidence>
<accession>A0A8H3ICN0</accession>
<organism evidence="6 7">
    <name type="scientific">Gomphillus americanus</name>
    <dbReference type="NCBI Taxonomy" id="1940652"/>
    <lineage>
        <taxon>Eukaryota</taxon>
        <taxon>Fungi</taxon>
        <taxon>Dikarya</taxon>
        <taxon>Ascomycota</taxon>
        <taxon>Pezizomycotina</taxon>
        <taxon>Lecanoromycetes</taxon>
        <taxon>OSLEUM clade</taxon>
        <taxon>Ostropomycetidae</taxon>
        <taxon>Ostropales</taxon>
        <taxon>Graphidaceae</taxon>
        <taxon>Gomphilloideae</taxon>
        <taxon>Gomphillus</taxon>
    </lineage>
</organism>
<name>A0A8H3ICN0_9LECA</name>
<keyword evidence="1 3" id="KW-0853">WD repeat</keyword>
<dbReference type="InterPro" id="IPR019775">
    <property type="entry name" value="WD40_repeat_CS"/>
</dbReference>
<dbReference type="OrthoDB" id="10250769at2759"/>
<dbReference type="InterPro" id="IPR011047">
    <property type="entry name" value="Quinoprotein_ADH-like_sf"/>
</dbReference>
<feature type="repeat" description="WD" evidence="3">
    <location>
        <begin position="690"/>
        <end position="731"/>
    </location>
</feature>
<dbReference type="SUPFAM" id="SSF50998">
    <property type="entry name" value="Quinoprotein alcohol dehydrogenase-like"/>
    <property type="match status" value="1"/>
</dbReference>
<dbReference type="InterPro" id="IPR007319">
    <property type="entry name" value="WDR36/Utp21_C"/>
</dbReference>
<dbReference type="PROSITE" id="PS50294">
    <property type="entry name" value="WD_REPEATS_REGION"/>
    <property type="match status" value="1"/>
</dbReference>
<dbReference type="SMART" id="SM00320">
    <property type="entry name" value="WD40"/>
    <property type="match status" value="7"/>
</dbReference>
<dbReference type="InterPro" id="IPR015943">
    <property type="entry name" value="WD40/YVTN_repeat-like_dom_sf"/>
</dbReference>
<keyword evidence="2" id="KW-0677">Repeat</keyword>
<dbReference type="PANTHER" id="PTHR22840:SF12">
    <property type="entry name" value="WD REPEAT-CONTAINING PROTEIN 36"/>
    <property type="match status" value="1"/>
</dbReference>
<dbReference type="InterPro" id="IPR001680">
    <property type="entry name" value="WD40_rpt"/>
</dbReference>
<dbReference type="Pfam" id="PF25168">
    <property type="entry name" value="Beta-prop_WDR36-Utp21_2nd"/>
    <property type="match status" value="1"/>
</dbReference>
<dbReference type="PROSITE" id="PS50082">
    <property type="entry name" value="WD_REPEATS_2"/>
    <property type="match status" value="2"/>
</dbReference>
<proteinExistence type="predicted"/>
<dbReference type="AlphaFoldDB" id="A0A8H3ICN0"/>
<feature type="repeat" description="WD" evidence="3">
    <location>
        <begin position="605"/>
        <end position="637"/>
    </location>
</feature>
<dbReference type="GO" id="GO:0034388">
    <property type="term" value="C:Pwp2p-containing subcomplex of 90S preribosome"/>
    <property type="evidence" value="ECO:0007669"/>
    <property type="project" value="TreeGrafter"/>
</dbReference>
<evidence type="ECO:0000313" key="7">
    <source>
        <dbReference type="Proteomes" id="UP000664169"/>
    </source>
</evidence>
<dbReference type="Pfam" id="PF25171">
    <property type="entry name" value="Beta-prop_WDR36-Utp21_1st"/>
    <property type="match status" value="1"/>
</dbReference>
<dbReference type="GO" id="GO:0006364">
    <property type="term" value="P:rRNA processing"/>
    <property type="evidence" value="ECO:0007669"/>
    <property type="project" value="InterPro"/>
</dbReference>